<comment type="caution">
    <text evidence="2">The sequence shown here is derived from an EMBL/GenBank/DDBJ whole genome shotgun (WGS) entry which is preliminary data.</text>
</comment>
<proteinExistence type="predicted"/>
<gene>
    <name evidence="2" type="ORF">ANN_14142</name>
</gene>
<accession>A0ABQ8SW30</accession>
<evidence type="ECO:0000313" key="2">
    <source>
        <dbReference type="EMBL" id="KAJ4438203.1"/>
    </source>
</evidence>
<evidence type="ECO:0000313" key="3">
    <source>
        <dbReference type="Proteomes" id="UP001148838"/>
    </source>
</evidence>
<name>A0ABQ8SW30_PERAM</name>
<dbReference type="Proteomes" id="UP001148838">
    <property type="component" value="Unassembled WGS sequence"/>
</dbReference>
<evidence type="ECO:0000256" key="1">
    <source>
        <dbReference type="SAM" id="MobiDB-lite"/>
    </source>
</evidence>
<dbReference type="EMBL" id="JAJSOF020000019">
    <property type="protein sequence ID" value="KAJ4438203.1"/>
    <property type="molecule type" value="Genomic_DNA"/>
</dbReference>
<sequence>MAGLCEGGNEPPGSLNASKNPRREEAFLARRIFCNGLSQEFYQGEYVQNALLQQVSGLTVVQQEICRTSPCCRVVTSLVNQTDIQSFKSSKALYMGSEE</sequence>
<protein>
    <submittedName>
        <fullName evidence="2">Uncharacterized protein</fullName>
    </submittedName>
</protein>
<feature type="region of interest" description="Disordered" evidence="1">
    <location>
        <begin position="1"/>
        <end position="21"/>
    </location>
</feature>
<organism evidence="2 3">
    <name type="scientific">Periplaneta americana</name>
    <name type="common">American cockroach</name>
    <name type="synonym">Blatta americana</name>
    <dbReference type="NCBI Taxonomy" id="6978"/>
    <lineage>
        <taxon>Eukaryota</taxon>
        <taxon>Metazoa</taxon>
        <taxon>Ecdysozoa</taxon>
        <taxon>Arthropoda</taxon>
        <taxon>Hexapoda</taxon>
        <taxon>Insecta</taxon>
        <taxon>Pterygota</taxon>
        <taxon>Neoptera</taxon>
        <taxon>Polyneoptera</taxon>
        <taxon>Dictyoptera</taxon>
        <taxon>Blattodea</taxon>
        <taxon>Blattoidea</taxon>
        <taxon>Blattidae</taxon>
        <taxon>Blattinae</taxon>
        <taxon>Periplaneta</taxon>
    </lineage>
</organism>
<keyword evidence="3" id="KW-1185">Reference proteome</keyword>
<reference evidence="2 3" key="1">
    <citation type="journal article" date="2022" name="Allergy">
        <title>Genome assembly and annotation of Periplaneta americana reveal a comprehensive cockroach allergen profile.</title>
        <authorList>
            <person name="Wang L."/>
            <person name="Xiong Q."/>
            <person name="Saelim N."/>
            <person name="Wang L."/>
            <person name="Nong W."/>
            <person name="Wan A.T."/>
            <person name="Shi M."/>
            <person name="Liu X."/>
            <person name="Cao Q."/>
            <person name="Hui J.H.L."/>
            <person name="Sookrung N."/>
            <person name="Leung T.F."/>
            <person name="Tungtrongchitr A."/>
            <person name="Tsui S.K.W."/>
        </authorList>
    </citation>
    <scope>NUCLEOTIDE SEQUENCE [LARGE SCALE GENOMIC DNA]</scope>
    <source>
        <strain evidence="2">PWHHKU_190912</strain>
    </source>
</reference>